<evidence type="ECO:0000256" key="1">
    <source>
        <dbReference type="SAM" id="Phobius"/>
    </source>
</evidence>
<sequence>MLISFEIVSKRAKLRYQSLYFFNEIMTVGGLILMWYYLDNIYLIFTILTALSITYQLYKLLVAIYSVDKRFRLLILSLGTSHSEYARFVLEKNLGKMLGNLLKFYTVSLISFLASLTPYASNIGFLALIVGLILTLLQSD</sequence>
<reference evidence="2 3" key="1">
    <citation type="submission" date="2007-07" db="EMBL/GenBank/DDBJ databases">
        <title>Complete sequence of Fervidobacterium nodosum Rt17-B1.</title>
        <authorList>
            <consortium name="US DOE Joint Genome Institute"/>
            <person name="Copeland A."/>
            <person name="Lucas S."/>
            <person name="Lapidus A."/>
            <person name="Barry K."/>
            <person name="Glavina del Rio T."/>
            <person name="Dalin E."/>
            <person name="Tice H."/>
            <person name="Pitluck S."/>
            <person name="Saunders E."/>
            <person name="Brettin T."/>
            <person name="Bruce D."/>
            <person name="Detter J.C."/>
            <person name="Han C."/>
            <person name="Schmutz J."/>
            <person name="Larimer F."/>
            <person name="Land M."/>
            <person name="Hauser L."/>
            <person name="Kyrpides N."/>
            <person name="Mikhailova N."/>
            <person name="Nelson K."/>
            <person name="Gogarten J.P."/>
            <person name="Noll K."/>
            <person name="Richardson P."/>
        </authorList>
    </citation>
    <scope>NUCLEOTIDE SEQUENCE [LARGE SCALE GENOMIC DNA]</scope>
    <source>
        <strain evidence="3">ATCC 35602 / DSM 5306 / Rt17-B1</strain>
    </source>
</reference>
<dbReference type="Proteomes" id="UP000002415">
    <property type="component" value="Chromosome"/>
</dbReference>
<dbReference type="HOGENOM" id="CLU_1832181_0_0_0"/>
<protein>
    <submittedName>
        <fullName evidence="2">Uncharacterized protein</fullName>
    </submittedName>
</protein>
<dbReference type="eggNOG" id="ENOG503480V">
    <property type="taxonomic scope" value="Bacteria"/>
</dbReference>
<feature type="transmembrane region" description="Helical" evidence="1">
    <location>
        <begin position="20"/>
        <end position="38"/>
    </location>
</feature>
<dbReference type="EMBL" id="CP000771">
    <property type="protein sequence ID" value="ABS60585.1"/>
    <property type="molecule type" value="Genomic_DNA"/>
</dbReference>
<evidence type="ECO:0000313" key="2">
    <source>
        <dbReference type="EMBL" id="ABS60585.1"/>
    </source>
</evidence>
<keyword evidence="3" id="KW-1185">Reference proteome</keyword>
<feature type="transmembrane region" description="Helical" evidence="1">
    <location>
        <begin position="44"/>
        <end position="67"/>
    </location>
</feature>
<proteinExistence type="predicted"/>
<accession>A7HL02</accession>
<feature type="transmembrane region" description="Helical" evidence="1">
    <location>
        <begin position="119"/>
        <end position="137"/>
    </location>
</feature>
<gene>
    <name evidence="2" type="ordered locus">Fnod_0730</name>
</gene>
<keyword evidence="1" id="KW-0812">Transmembrane</keyword>
<evidence type="ECO:0000313" key="3">
    <source>
        <dbReference type="Proteomes" id="UP000002415"/>
    </source>
</evidence>
<organism evidence="2 3">
    <name type="scientific">Fervidobacterium nodosum (strain ATCC 35602 / DSM 5306 / Rt17-B1)</name>
    <dbReference type="NCBI Taxonomy" id="381764"/>
    <lineage>
        <taxon>Bacteria</taxon>
        <taxon>Thermotogati</taxon>
        <taxon>Thermotogota</taxon>
        <taxon>Thermotogae</taxon>
        <taxon>Thermotogales</taxon>
        <taxon>Fervidobacteriaceae</taxon>
        <taxon>Fervidobacterium</taxon>
    </lineage>
</organism>
<dbReference type="STRING" id="381764.Fnod_0730"/>
<keyword evidence="1" id="KW-1133">Transmembrane helix</keyword>
<reference evidence="2 3" key="2">
    <citation type="journal article" date="2009" name="Proc. Natl. Acad. Sci. U.S.A.">
        <title>On the chimeric nature, thermophilic origin, and phylogenetic placement of the Thermotogales.</title>
        <authorList>
            <person name="Zhaxybayeva O."/>
            <person name="Swithers K.S."/>
            <person name="Lapierre P."/>
            <person name="Fournier G.P."/>
            <person name="Bickhart D.M."/>
            <person name="DeBoy R.T."/>
            <person name="Nelson K.E."/>
            <person name="Nesbo C.L."/>
            <person name="Doolittle W.F."/>
            <person name="Gogarten J.P."/>
            <person name="Noll K.M."/>
        </authorList>
    </citation>
    <scope>NUCLEOTIDE SEQUENCE [LARGE SCALE GENOMIC DNA]</scope>
    <source>
        <strain evidence="3">ATCC 35602 / DSM 5306 / Rt17-B1</strain>
    </source>
</reference>
<dbReference type="KEGG" id="fno:Fnod_0730"/>
<name>A7HL02_FERNB</name>
<dbReference type="AlphaFoldDB" id="A7HL02"/>
<keyword evidence="1" id="KW-0472">Membrane</keyword>
<dbReference type="RefSeq" id="WP_011993903.1">
    <property type="nucleotide sequence ID" value="NC_009718.1"/>
</dbReference>